<dbReference type="Gene3D" id="3.40.190.10">
    <property type="entry name" value="Periplasmic binding protein-like II"/>
    <property type="match status" value="2"/>
</dbReference>
<feature type="domain" description="HTH lysR-type" evidence="5">
    <location>
        <begin position="6"/>
        <end position="63"/>
    </location>
</feature>
<dbReference type="InterPro" id="IPR058163">
    <property type="entry name" value="LysR-type_TF_proteobact-type"/>
</dbReference>
<dbReference type="PANTHER" id="PTHR30537">
    <property type="entry name" value="HTH-TYPE TRANSCRIPTIONAL REGULATOR"/>
    <property type="match status" value="1"/>
</dbReference>
<dbReference type="PANTHER" id="PTHR30537:SF74">
    <property type="entry name" value="HTH-TYPE TRANSCRIPTIONAL REGULATOR TRPI"/>
    <property type="match status" value="1"/>
</dbReference>
<dbReference type="PRINTS" id="PR00039">
    <property type="entry name" value="HTHLYSR"/>
</dbReference>
<dbReference type="Pfam" id="PF00126">
    <property type="entry name" value="HTH_1"/>
    <property type="match status" value="1"/>
</dbReference>
<name>A0ABT3QWG5_9HYPH</name>
<evidence type="ECO:0000256" key="4">
    <source>
        <dbReference type="ARBA" id="ARBA00023163"/>
    </source>
</evidence>
<evidence type="ECO:0000256" key="3">
    <source>
        <dbReference type="ARBA" id="ARBA00023125"/>
    </source>
</evidence>
<dbReference type="Gene3D" id="1.10.10.10">
    <property type="entry name" value="Winged helix-like DNA-binding domain superfamily/Winged helix DNA-binding domain"/>
    <property type="match status" value="1"/>
</dbReference>
<dbReference type="InterPro" id="IPR036388">
    <property type="entry name" value="WH-like_DNA-bd_sf"/>
</dbReference>
<dbReference type="SUPFAM" id="SSF53850">
    <property type="entry name" value="Periplasmic binding protein-like II"/>
    <property type="match status" value="1"/>
</dbReference>
<dbReference type="RefSeq" id="WP_265960979.1">
    <property type="nucleotide sequence ID" value="NZ_JAPEVI010000002.1"/>
</dbReference>
<reference evidence="6 7" key="1">
    <citation type="journal article" date="2016" name="Int. J. Syst. Evol. Microbiol.">
        <title>Labrenzia salina sp. nov., isolated from the rhizosphere of the halophyte Arthrocnemum macrostachyum.</title>
        <authorList>
            <person name="Camacho M."/>
            <person name="Redondo-Gomez S."/>
            <person name="Rodriguez-Llorente I."/>
            <person name="Rohde M."/>
            <person name="Sproer C."/>
            <person name="Schumann P."/>
            <person name="Klenk H.P."/>
            <person name="Montero-Calasanz M.D.C."/>
        </authorList>
    </citation>
    <scope>NUCLEOTIDE SEQUENCE [LARGE SCALE GENOMIC DNA]</scope>
    <source>
        <strain evidence="6 7">DSM 29163</strain>
    </source>
</reference>
<keyword evidence="7" id="KW-1185">Reference proteome</keyword>
<accession>A0ABT3QWG5</accession>
<keyword evidence="2" id="KW-0805">Transcription regulation</keyword>
<keyword evidence="3" id="KW-0238">DNA-binding</keyword>
<proteinExistence type="inferred from homology"/>
<dbReference type="PROSITE" id="PS50931">
    <property type="entry name" value="HTH_LYSR"/>
    <property type="match status" value="1"/>
</dbReference>
<gene>
    <name evidence="6" type="ORF">ON753_02500</name>
</gene>
<dbReference type="InterPro" id="IPR000847">
    <property type="entry name" value="LysR_HTH_N"/>
</dbReference>
<evidence type="ECO:0000313" key="6">
    <source>
        <dbReference type="EMBL" id="MCX2721278.1"/>
    </source>
</evidence>
<comment type="similarity">
    <text evidence="1">Belongs to the LysR transcriptional regulatory family.</text>
</comment>
<keyword evidence="4" id="KW-0804">Transcription</keyword>
<dbReference type="InterPro" id="IPR005119">
    <property type="entry name" value="LysR_subst-bd"/>
</dbReference>
<dbReference type="Proteomes" id="UP001300261">
    <property type="component" value="Unassembled WGS sequence"/>
</dbReference>
<dbReference type="EMBL" id="JAPEVI010000002">
    <property type="protein sequence ID" value="MCX2721278.1"/>
    <property type="molecule type" value="Genomic_DNA"/>
</dbReference>
<sequence>MSKSLPPLNWFRAFEAAARRLSFTAAGEEIGMTQSAVSQQIRALETRLGTTLFIRQARGLALTDAGRNLLPQVEAALETLARATGRFEIGEHDEQLTIAASISMIDWVIVPALPAFQADHPDLAIRFISAVWSDEFAVTHADVQIRFGSAKQAGPGARQLLPNRLVALKSPDLAGGIGELPLIETIGTTGGWAAWGRSAGISGLRPSLFADSYGLALRMAKQGLGIALASSILVGRELANGDLLQAHDVTIEGKEGYFLRHNDTTSSARAFVDWLHAQLSPSEAG</sequence>
<dbReference type="Pfam" id="PF03466">
    <property type="entry name" value="LysR_substrate"/>
    <property type="match status" value="1"/>
</dbReference>
<evidence type="ECO:0000259" key="5">
    <source>
        <dbReference type="PROSITE" id="PS50931"/>
    </source>
</evidence>
<organism evidence="6 7">
    <name type="scientific">Roseibium salinum</name>
    <dbReference type="NCBI Taxonomy" id="1604349"/>
    <lineage>
        <taxon>Bacteria</taxon>
        <taxon>Pseudomonadati</taxon>
        <taxon>Pseudomonadota</taxon>
        <taxon>Alphaproteobacteria</taxon>
        <taxon>Hyphomicrobiales</taxon>
        <taxon>Stappiaceae</taxon>
        <taxon>Roseibium</taxon>
    </lineage>
</organism>
<comment type="caution">
    <text evidence="6">The sequence shown here is derived from an EMBL/GenBank/DDBJ whole genome shotgun (WGS) entry which is preliminary data.</text>
</comment>
<dbReference type="SUPFAM" id="SSF46785">
    <property type="entry name" value="Winged helix' DNA-binding domain"/>
    <property type="match status" value="1"/>
</dbReference>
<evidence type="ECO:0000256" key="1">
    <source>
        <dbReference type="ARBA" id="ARBA00009437"/>
    </source>
</evidence>
<evidence type="ECO:0000256" key="2">
    <source>
        <dbReference type="ARBA" id="ARBA00023015"/>
    </source>
</evidence>
<dbReference type="InterPro" id="IPR036390">
    <property type="entry name" value="WH_DNA-bd_sf"/>
</dbReference>
<evidence type="ECO:0000313" key="7">
    <source>
        <dbReference type="Proteomes" id="UP001300261"/>
    </source>
</evidence>
<protein>
    <submittedName>
        <fullName evidence="6">LysR family transcriptional regulator</fullName>
    </submittedName>
</protein>